<organism evidence="3 4">
    <name type="scientific">Stephania japonica</name>
    <dbReference type="NCBI Taxonomy" id="461633"/>
    <lineage>
        <taxon>Eukaryota</taxon>
        <taxon>Viridiplantae</taxon>
        <taxon>Streptophyta</taxon>
        <taxon>Embryophyta</taxon>
        <taxon>Tracheophyta</taxon>
        <taxon>Spermatophyta</taxon>
        <taxon>Magnoliopsida</taxon>
        <taxon>Ranunculales</taxon>
        <taxon>Menispermaceae</taxon>
        <taxon>Menispermoideae</taxon>
        <taxon>Cissampelideae</taxon>
        <taxon>Stephania</taxon>
    </lineage>
</organism>
<dbReference type="Proteomes" id="UP001417504">
    <property type="component" value="Unassembled WGS sequence"/>
</dbReference>
<accession>A0AAP0J7E6</accession>
<protein>
    <recommendedName>
        <fullName evidence="2">Subtilisin-like protease fibronectin type-III domain-containing protein</fullName>
    </recommendedName>
</protein>
<dbReference type="AlphaFoldDB" id="A0AAP0J7E6"/>
<evidence type="ECO:0000256" key="1">
    <source>
        <dbReference type="SAM" id="MobiDB-lite"/>
    </source>
</evidence>
<dbReference type="EMBL" id="JBBNAE010000004">
    <property type="protein sequence ID" value="KAK9129117.1"/>
    <property type="molecule type" value="Genomic_DNA"/>
</dbReference>
<feature type="domain" description="Subtilisin-like protease fibronectin type-III" evidence="2">
    <location>
        <begin position="69"/>
        <end position="108"/>
    </location>
</feature>
<evidence type="ECO:0000259" key="2">
    <source>
        <dbReference type="Pfam" id="PF17766"/>
    </source>
</evidence>
<feature type="region of interest" description="Disordered" evidence="1">
    <location>
        <begin position="102"/>
        <end position="123"/>
    </location>
</feature>
<proteinExistence type="predicted"/>
<comment type="caution">
    <text evidence="3">The sequence shown here is derived from an EMBL/GenBank/DDBJ whole genome shotgun (WGS) entry which is preliminary data.</text>
</comment>
<evidence type="ECO:0000313" key="4">
    <source>
        <dbReference type="Proteomes" id="UP001417504"/>
    </source>
</evidence>
<evidence type="ECO:0000313" key="3">
    <source>
        <dbReference type="EMBL" id="KAK9129117.1"/>
    </source>
</evidence>
<dbReference type="InterPro" id="IPR041469">
    <property type="entry name" value="Subtilisin-like_FN3"/>
</dbReference>
<sequence>MDFETKYICSGVLCLGRLKKESRERDRAVRKRGRREGAERRSRIRDVDEAEIAAITRRPDYTCEKTTLDLNYPSFMVILNNTDTTSSTFKRVLTNVIDSNSRVSVSSPHAPSHTPTSSSRRSLSSRRFLSSRIPLFSSLSHLASPESPIPSLRSLYAVHFSLLSQIYPPLSRLSTDVLELEVKLNKIKAAVCCEQDYEGFDQWRMLQCSYSSPPPTHYLRYMWDETTEEE</sequence>
<dbReference type="Pfam" id="PF17766">
    <property type="entry name" value="fn3_6"/>
    <property type="match status" value="1"/>
</dbReference>
<keyword evidence="4" id="KW-1185">Reference proteome</keyword>
<name>A0AAP0J7E6_9MAGN</name>
<dbReference type="Gene3D" id="2.60.40.2310">
    <property type="match status" value="1"/>
</dbReference>
<gene>
    <name evidence="3" type="ORF">Sjap_009604</name>
</gene>
<reference evidence="3 4" key="1">
    <citation type="submission" date="2024-01" db="EMBL/GenBank/DDBJ databases">
        <title>Genome assemblies of Stephania.</title>
        <authorList>
            <person name="Yang L."/>
        </authorList>
    </citation>
    <scope>NUCLEOTIDE SEQUENCE [LARGE SCALE GENOMIC DNA]</scope>
    <source>
        <strain evidence="3">QJT</strain>
        <tissue evidence="3">Leaf</tissue>
    </source>
</reference>